<feature type="compositionally biased region" description="Acidic residues" evidence="4">
    <location>
        <begin position="282"/>
        <end position="309"/>
    </location>
</feature>
<gene>
    <name evidence="5" type="ORF">RhiXN_04422</name>
</gene>
<keyword evidence="2" id="KW-0677">Repeat</keyword>
<dbReference type="InterPro" id="IPR001680">
    <property type="entry name" value="WD40_rpt"/>
</dbReference>
<evidence type="ECO:0000256" key="4">
    <source>
        <dbReference type="SAM" id="MobiDB-lite"/>
    </source>
</evidence>
<dbReference type="GO" id="GO:0016301">
    <property type="term" value="F:kinase activity"/>
    <property type="evidence" value="ECO:0007669"/>
    <property type="project" value="UniProtKB-KW"/>
</dbReference>
<feature type="repeat" description="WD" evidence="3">
    <location>
        <begin position="1"/>
        <end position="23"/>
    </location>
</feature>
<dbReference type="GeneID" id="67026702"/>
<accession>A0A8H8SS44</accession>
<sequence>MSWSSDGELLFSSGDDTRLLVWKHDPRHELAQPLPLDAQDNCLNLRCVNAIKTGHTNNVFAAKQLAPNSSLVGTCARDSTVRVFDIERAGGTNMPNRGYGRNEAGAEARLHLFKCHTKEVKRIATEQSQSTFLTVAGDRTGHLFDRRMVGRDLKDERGDTGVKGQDLVACVARFGRDAEREAHDRGAHVTGARMARSNGDEASFTFYCVRLLSASGLCNQTHAFVNPAYSGDAVYRYSIYDTPSESTPRQTSIVPNNDSLERRDANSARLKSSESSTCGSTNDDEESNQNPEEESEEEYDSSDEDDEEMPLQSGSSYGNHAIILPRSEYRGAANVRTVKDVNFLGKSDEFVTSGSDDGNWFLWNKKSGRLLGIWEGDGSVVNVIEGHPFLPIVAVSGIDDTIKIFEPKAGNKRKSHIQNSDDILQQNAESNEHPSLFGRAEMIATLRMLQATGRIPDLAEGIECPTQ</sequence>
<evidence type="ECO:0000313" key="6">
    <source>
        <dbReference type="Proteomes" id="UP000650533"/>
    </source>
</evidence>
<evidence type="ECO:0000313" key="5">
    <source>
        <dbReference type="EMBL" id="QRW16421.1"/>
    </source>
</evidence>
<keyword evidence="5" id="KW-0808">Transferase</keyword>
<dbReference type="SMART" id="SM00320">
    <property type="entry name" value="WD40"/>
    <property type="match status" value="4"/>
</dbReference>
<dbReference type="Gene3D" id="2.130.10.10">
    <property type="entry name" value="YVTN repeat-like/Quinoprotein amine dehydrogenase"/>
    <property type="match status" value="2"/>
</dbReference>
<dbReference type="GO" id="GO:0045717">
    <property type="term" value="P:negative regulation of fatty acid biosynthetic process"/>
    <property type="evidence" value="ECO:0007669"/>
    <property type="project" value="TreeGrafter"/>
</dbReference>
<evidence type="ECO:0000256" key="3">
    <source>
        <dbReference type="PROSITE-ProRule" id="PRU00221"/>
    </source>
</evidence>
<dbReference type="InterPro" id="IPR015943">
    <property type="entry name" value="WD40/YVTN_repeat-like_dom_sf"/>
</dbReference>
<organism evidence="5 6">
    <name type="scientific">Rhizoctonia solani</name>
    <dbReference type="NCBI Taxonomy" id="456999"/>
    <lineage>
        <taxon>Eukaryota</taxon>
        <taxon>Fungi</taxon>
        <taxon>Dikarya</taxon>
        <taxon>Basidiomycota</taxon>
        <taxon>Agaricomycotina</taxon>
        <taxon>Agaricomycetes</taxon>
        <taxon>Cantharellales</taxon>
        <taxon>Ceratobasidiaceae</taxon>
        <taxon>Rhizoctonia</taxon>
    </lineage>
</organism>
<dbReference type="SUPFAM" id="SSF50978">
    <property type="entry name" value="WD40 repeat-like"/>
    <property type="match status" value="1"/>
</dbReference>
<dbReference type="GO" id="GO:0005737">
    <property type="term" value="C:cytoplasm"/>
    <property type="evidence" value="ECO:0007669"/>
    <property type="project" value="TreeGrafter"/>
</dbReference>
<dbReference type="Proteomes" id="UP000650533">
    <property type="component" value="Chromosome 1"/>
</dbReference>
<dbReference type="KEGG" id="rsx:RhiXN_04422"/>
<dbReference type="PANTHER" id="PTHR15574">
    <property type="entry name" value="WD REPEAT DOMAIN-CONTAINING FAMILY"/>
    <property type="match status" value="1"/>
</dbReference>
<dbReference type="InterPro" id="IPR036322">
    <property type="entry name" value="WD40_repeat_dom_sf"/>
</dbReference>
<feature type="compositionally biased region" description="Polar residues" evidence="4">
    <location>
        <begin position="242"/>
        <end position="258"/>
    </location>
</feature>
<feature type="region of interest" description="Disordered" evidence="4">
    <location>
        <begin position="242"/>
        <end position="318"/>
    </location>
</feature>
<proteinExistence type="predicted"/>
<protein>
    <submittedName>
        <fullName evidence="5">Histone acetyltransferase SAGA, TRRAP/TRA1 component, PI-3 kinase superfamily TRA1 protein</fullName>
    </submittedName>
</protein>
<name>A0A8H8SS44_9AGAM</name>
<dbReference type="PROSITE" id="PS50082">
    <property type="entry name" value="WD_REPEATS_2"/>
    <property type="match status" value="1"/>
</dbReference>
<dbReference type="GO" id="GO:0080008">
    <property type="term" value="C:Cul4-RING E3 ubiquitin ligase complex"/>
    <property type="evidence" value="ECO:0007669"/>
    <property type="project" value="TreeGrafter"/>
</dbReference>
<dbReference type="Pfam" id="PF00400">
    <property type="entry name" value="WD40"/>
    <property type="match status" value="2"/>
</dbReference>
<dbReference type="InterPro" id="IPR045151">
    <property type="entry name" value="DCAF8"/>
</dbReference>
<dbReference type="AlphaFoldDB" id="A0A8H8SS44"/>
<evidence type="ECO:0000256" key="2">
    <source>
        <dbReference type="ARBA" id="ARBA00022737"/>
    </source>
</evidence>
<dbReference type="EMBL" id="CP059658">
    <property type="protein sequence ID" value="QRW16421.1"/>
    <property type="molecule type" value="Genomic_DNA"/>
</dbReference>
<keyword evidence="5" id="KW-0418">Kinase</keyword>
<dbReference type="PANTHER" id="PTHR15574:SF40">
    <property type="entry name" value="WD AND TETRATRICOPEPTIDE REPEATS PROTEIN 1"/>
    <property type="match status" value="1"/>
</dbReference>
<dbReference type="RefSeq" id="XP_043176658.1">
    <property type="nucleotide sequence ID" value="XM_043324239.1"/>
</dbReference>
<keyword evidence="1 3" id="KW-0853">WD repeat</keyword>
<reference evidence="5" key="1">
    <citation type="submission" date="2020-05" db="EMBL/GenBank/DDBJ databases">
        <title>Evolutionary and genomic comparisons of hybrid uninucleate and nonhybrid Rhizoctonia fungi.</title>
        <authorList>
            <person name="Li C."/>
            <person name="Chen X."/>
        </authorList>
    </citation>
    <scope>NUCLEOTIDE SEQUENCE</scope>
    <source>
        <strain evidence="5">AG-1 IA</strain>
    </source>
</reference>
<feature type="compositionally biased region" description="Polar residues" evidence="4">
    <location>
        <begin position="269"/>
        <end position="281"/>
    </location>
</feature>
<evidence type="ECO:0000256" key="1">
    <source>
        <dbReference type="ARBA" id="ARBA00022574"/>
    </source>
</evidence>